<sequence>MALESLKSIDTQMMKKLVIKALNIEKTRGRITHHSNQGNEYESNDDQQRLQGSIFN</sequence>
<keyword evidence="3" id="KW-1185">Reference proteome</keyword>
<dbReference type="EMBL" id="JACDUU010000002">
    <property type="protein sequence ID" value="MBA2871149.1"/>
    <property type="molecule type" value="Genomic_DNA"/>
</dbReference>
<evidence type="ECO:0000256" key="1">
    <source>
        <dbReference type="SAM" id="MobiDB-lite"/>
    </source>
</evidence>
<protein>
    <submittedName>
        <fullName evidence="2">Uncharacterized protein</fullName>
    </submittedName>
</protein>
<dbReference type="AlphaFoldDB" id="A0A7W0BWK9"/>
<feature type="region of interest" description="Disordered" evidence="1">
    <location>
        <begin position="28"/>
        <end position="56"/>
    </location>
</feature>
<name>A0A7W0BWK9_9BACL</name>
<organism evidence="2 3">
    <name type="scientific">[Anoxybacillus] calidus</name>
    <dbReference type="NCBI Taxonomy" id="575178"/>
    <lineage>
        <taxon>Bacteria</taxon>
        <taxon>Bacillati</taxon>
        <taxon>Bacillota</taxon>
        <taxon>Bacilli</taxon>
        <taxon>Bacillales</taxon>
        <taxon>Anoxybacillaceae</taxon>
        <taxon>Paranoxybacillus</taxon>
    </lineage>
</organism>
<accession>A0A7W0BWK9</accession>
<proteinExistence type="predicted"/>
<dbReference type="Proteomes" id="UP000580891">
    <property type="component" value="Unassembled WGS sequence"/>
</dbReference>
<evidence type="ECO:0000313" key="2">
    <source>
        <dbReference type="EMBL" id="MBA2871149.1"/>
    </source>
</evidence>
<gene>
    <name evidence="2" type="ORF">HNQ85_001419</name>
</gene>
<reference evidence="2 3" key="1">
    <citation type="submission" date="2020-07" db="EMBL/GenBank/DDBJ databases">
        <title>Genomic Encyclopedia of Type Strains, Phase IV (KMG-IV): sequencing the most valuable type-strain genomes for metagenomic binning, comparative biology and taxonomic classification.</title>
        <authorList>
            <person name="Goeker M."/>
        </authorList>
    </citation>
    <scope>NUCLEOTIDE SEQUENCE [LARGE SCALE GENOMIC DNA]</scope>
    <source>
        <strain evidence="2 3">DSM 25220</strain>
    </source>
</reference>
<comment type="caution">
    <text evidence="2">The sequence shown here is derived from an EMBL/GenBank/DDBJ whole genome shotgun (WGS) entry which is preliminary data.</text>
</comment>
<evidence type="ECO:0000313" key="3">
    <source>
        <dbReference type="Proteomes" id="UP000580891"/>
    </source>
</evidence>